<reference evidence="7 8" key="1">
    <citation type="submission" date="2019-07" db="EMBL/GenBank/DDBJ databases">
        <title>Whole genome shotgun sequence of Halomonas pacifica NBRC 102220.</title>
        <authorList>
            <person name="Hosoyama A."/>
            <person name="Uohara A."/>
            <person name="Ohji S."/>
            <person name="Ichikawa N."/>
        </authorList>
    </citation>
    <scope>NUCLEOTIDE SEQUENCE [LARGE SCALE GENOMIC DNA]</scope>
    <source>
        <strain evidence="7 8">NBRC 102220</strain>
    </source>
</reference>
<dbReference type="InterPro" id="IPR001898">
    <property type="entry name" value="SLC13A/DASS"/>
</dbReference>
<feature type="transmembrane region" description="Helical" evidence="6">
    <location>
        <begin position="427"/>
        <end position="446"/>
    </location>
</feature>
<comment type="subcellular location">
    <subcellularLocation>
        <location evidence="1">Membrane</location>
        <topology evidence="1">Multi-pass membrane protein</topology>
    </subcellularLocation>
</comment>
<proteinExistence type="predicted"/>
<feature type="transmembrane region" description="Helical" evidence="6">
    <location>
        <begin position="204"/>
        <end position="224"/>
    </location>
</feature>
<keyword evidence="2 6" id="KW-0812">Transmembrane</keyword>
<dbReference type="PANTHER" id="PTHR10283:SF82">
    <property type="entry name" value="SOLUTE CARRIER FAMILY 13 MEMBER 2"/>
    <property type="match status" value="1"/>
</dbReference>
<keyword evidence="3 6" id="KW-1133">Transmembrane helix</keyword>
<feature type="transmembrane region" description="Helical" evidence="6">
    <location>
        <begin position="157"/>
        <end position="183"/>
    </location>
</feature>
<name>A0A510X660_9GAMM</name>
<feature type="transmembrane region" description="Helical" evidence="6">
    <location>
        <begin position="389"/>
        <end position="415"/>
    </location>
</feature>
<gene>
    <name evidence="7" type="ORF">HPA02_12010</name>
</gene>
<evidence type="ECO:0000313" key="8">
    <source>
        <dbReference type="Proteomes" id="UP000321275"/>
    </source>
</evidence>
<feature type="transmembrane region" description="Helical" evidence="6">
    <location>
        <begin position="466"/>
        <end position="490"/>
    </location>
</feature>
<evidence type="ECO:0000313" key="7">
    <source>
        <dbReference type="EMBL" id="GEK46918.1"/>
    </source>
</evidence>
<dbReference type="AlphaFoldDB" id="A0A510X660"/>
<dbReference type="EMBL" id="BJUK01000010">
    <property type="protein sequence ID" value="GEK46918.1"/>
    <property type="molecule type" value="Genomic_DNA"/>
</dbReference>
<evidence type="ECO:0000256" key="3">
    <source>
        <dbReference type="ARBA" id="ARBA00022989"/>
    </source>
</evidence>
<feature type="transmembrane region" description="Helical" evidence="6">
    <location>
        <begin position="244"/>
        <end position="272"/>
    </location>
</feature>
<dbReference type="Pfam" id="PF00939">
    <property type="entry name" value="Na_sulph_symp"/>
    <property type="match status" value="1"/>
</dbReference>
<accession>A0A510X660</accession>
<feature type="transmembrane region" description="Helical" evidence="6">
    <location>
        <begin position="43"/>
        <end position="62"/>
    </location>
</feature>
<evidence type="ECO:0000256" key="5">
    <source>
        <dbReference type="SAM" id="MobiDB-lite"/>
    </source>
</evidence>
<feature type="compositionally biased region" description="Low complexity" evidence="5">
    <location>
        <begin position="20"/>
        <end position="39"/>
    </location>
</feature>
<dbReference type="GO" id="GO:1905039">
    <property type="term" value="P:carboxylic acid transmembrane transport"/>
    <property type="evidence" value="ECO:0007669"/>
    <property type="project" value="UniProtKB-ARBA"/>
</dbReference>
<keyword evidence="4 6" id="KW-0472">Membrane</keyword>
<evidence type="ECO:0000256" key="2">
    <source>
        <dbReference type="ARBA" id="ARBA00022692"/>
    </source>
</evidence>
<keyword evidence="8" id="KW-1185">Reference proteome</keyword>
<organism evidence="7 8">
    <name type="scientific">Bisbaumannia pacifica</name>
    <dbReference type="NCBI Taxonomy" id="77098"/>
    <lineage>
        <taxon>Bacteria</taxon>
        <taxon>Pseudomonadati</taxon>
        <taxon>Pseudomonadota</taxon>
        <taxon>Gammaproteobacteria</taxon>
        <taxon>Oceanospirillales</taxon>
        <taxon>Halomonadaceae</taxon>
        <taxon>Bisbaumannia</taxon>
    </lineage>
</organism>
<feature type="transmembrane region" description="Helical" evidence="6">
    <location>
        <begin position="69"/>
        <end position="87"/>
    </location>
</feature>
<dbReference type="GO" id="GO:0008514">
    <property type="term" value="F:organic anion transmembrane transporter activity"/>
    <property type="evidence" value="ECO:0007669"/>
    <property type="project" value="UniProtKB-ARBA"/>
</dbReference>
<feature type="transmembrane region" description="Helical" evidence="6">
    <location>
        <begin position="119"/>
        <end position="137"/>
    </location>
</feature>
<evidence type="ECO:0000256" key="4">
    <source>
        <dbReference type="ARBA" id="ARBA00023136"/>
    </source>
</evidence>
<evidence type="ECO:0000256" key="1">
    <source>
        <dbReference type="ARBA" id="ARBA00004141"/>
    </source>
</evidence>
<feature type="region of interest" description="Disordered" evidence="5">
    <location>
        <begin position="14"/>
        <end position="39"/>
    </location>
</feature>
<dbReference type="PANTHER" id="PTHR10283">
    <property type="entry name" value="SOLUTE CARRIER FAMILY 13 MEMBER"/>
    <property type="match status" value="1"/>
</dbReference>
<protein>
    <submittedName>
        <fullName evidence="7">Citrate transporter</fullName>
    </submittedName>
</protein>
<comment type="caution">
    <text evidence="7">The sequence shown here is derived from an EMBL/GenBank/DDBJ whole genome shotgun (WGS) entry which is preliminary data.</text>
</comment>
<dbReference type="Proteomes" id="UP000321275">
    <property type="component" value="Unassembled WGS sequence"/>
</dbReference>
<dbReference type="GO" id="GO:0005886">
    <property type="term" value="C:plasma membrane"/>
    <property type="evidence" value="ECO:0007669"/>
    <property type="project" value="TreeGrafter"/>
</dbReference>
<feature type="transmembrane region" description="Helical" evidence="6">
    <location>
        <begin position="316"/>
        <end position="336"/>
    </location>
</feature>
<feature type="transmembrane region" description="Helical" evidence="6">
    <location>
        <begin position="348"/>
        <end position="369"/>
    </location>
</feature>
<sequence length="496" mass="52089">MEAVIFMAEPVQSHPLREPSTASAHTQASAAGPTATPAPRTSLRPLIGVLVAAGSVGALLAWHLPMPMAGAAALVILCIGLWATAAVPEYWPALAFFLLATLFQLAPAQTVFSGFHSSTFWLFFGGIVLGIAIRHTGLGQRIALLLSGRLGTTYSGVIVRVTLAGLVLAFLLPSSMARIFLLLPLIVALADRLDYRPGSNGRTGMLIAAIFGTWAPAFSILPSNAPNMILAGMAENLYGQQFSYWSYLSLHFPVLGLLKAAVVALLVLWMFPDRAPARDAAEERPTPASMSGAERRLLAVLLGCLLLWLSDGLHGVSPGWIGLGAALYCLWPASGLTPAKCINEQINYASLFFVAGIIGLGAVIAATGLGEAAIDWTGRHLELSPDRPLGNALALTAISTLFAILASLPGVPAIMTPAAAGLADTTGLSLMAVLMTQVLAFSNVLLPYQAPPLIAAMQMAKLPMAAMTRFCLALFALSAVALVPLEMAWWRLLGVL</sequence>
<evidence type="ECO:0000256" key="6">
    <source>
        <dbReference type="SAM" id="Phobius"/>
    </source>
</evidence>